<accession>A0A2Z4J4X2</accession>
<keyword evidence="2 5" id="KW-0547">Nucleotide-binding</keyword>
<evidence type="ECO:0000256" key="1">
    <source>
        <dbReference type="ARBA" id="ARBA00022679"/>
    </source>
</evidence>
<dbReference type="GO" id="GO:0004674">
    <property type="term" value="F:protein serine/threonine kinase activity"/>
    <property type="evidence" value="ECO:0007669"/>
    <property type="project" value="UniProtKB-KW"/>
</dbReference>
<dbReference type="Pfam" id="PF13360">
    <property type="entry name" value="PQQ_2"/>
    <property type="match status" value="2"/>
</dbReference>
<dbReference type="KEGG" id="scad:DN051_27590"/>
<dbReference type="Gene3D" id="1.10.510.10">
    <property type="entry name" value="Transferase(Phosphotransferase) domain 1"/>
    <property type="match status" value="1"/>
</dbReference>
<dbReference type="InterPro" id="IPR002372">
    <property type="entry name" value="PQQ_rpt_dom"/>
</dbReference>
<dbReference type="PANTHER" id="PTHR43289">
    <property type="entry name" value="MITOGEN-ACTIVATED PROTEIN KINASE KINASE KINASE 20-RELATED"/>
    <property type="match status" value="1"/>
</dbReference>
<evidence type="ECO:0000313" key="8">
    <source>
        <dbReference type="EMBL" id="AWW39966.1"/>
    </source>
</evidence>
<evidence type="ECO:0000256" key="2">
    <source>
        <dbReference type="ARBA" id="ARBA00022741"/>
    </source>
</evidence>
<keyword evidence="1" id="KW-0808">Transferase</keyword>
<dbReference type="InterPro" id="IPR008271">
    <property type="entry name" value="Ser/Thr_kinase_AS"/>
</dbReference>
<feature type="binding site" evidence="5">
    <location>
        <position position="42"/>
    </location>
    <ligand>
        <name>ATP</name>
        <dbReference type="ChEBI" id="CHEBI:30616"/>
    </ligand>
</feature>
<dbReference type="RefSeq" id="WP_112439713.1">
    <property type="nucleotide sequence ID" value="NZ_CP030073.1"/>
</dbReference>
<protein>
    <submittedName>
        <fullName evidence="8">Serine/threonine protein kinase</fullName>
    </submittedName>
</protein>
<dbReference type="InterPro" id="IPR011009">
    <property type="entry name" value="Kinase-like_dom_sf"/>
</dbReference>
<evidence type="ECO:0000256" key="4">
    <source>
        <dbReference type="ARBA" id="ARBA00022840"/>
    </source>
</evidence>
<dbReference type="PROSITE" id="PS00107">
    <property type="entry name" value="PROTEIN_KINASE_ATP"/>
    <property type="match status" value="1"/>
</dbReference>
<keyword evidence="8" id="KW-0723">Serine/threonine-protein kinase</keyword>
<evidence type="ECO:0000256" key="3">
    <source>
        <dbReference type="ARBA" id="ARBA00022777"/>
    </source>
</evidence>
<dbReference type="Gene3D" id="2.130.10.10">
    <property type="entry name" value="YVTN repeat-like/Quinoprotein amine dehydrogenase"/>
    <property type="match status" value="2"/>
</dbReference>
<dbReference type="InterPro" id="IPR018391">
    <property type="entry name" value="PQQ_b-propeller_rpt"/>
</dbReference>
<dbReference type="SMART" id="SM00220">
    <property type="entry name" value="S_TKc"/>
    <property type="match status" value="1"/>
</dbReference>
<organism evidence="8 9">
    <name type="scientific">Streptomyces cadmiisoli</name>
    <dbReference type="NCBI Taxonomy" id="2184053"/>
    <lineage>
        <taxon>Bacteria</taxon>
        <taxon>Bacillati</taxon>
        <taxon>Actinomycetota</taxon>
        <taxon>Actinomycetes</taxon>
        <taxon>Kitasatosporales</taxon>
        <taxon>Streptomycetaceae</taxon>
        <taxon>Streptomyces</taxon>
        <taxon>Streptomyces aurantiacus group</taxon>
    </lineage>
</organism>
<feature type="region of interest" description="Disordered" evidence="6">
    <location>
        <begin position="342"/>
        <end position="374"/>
    </location>
</feature>
<keyword evidence="3 8" id="KW-0418">Kinase</keyword>
<proteinExistence type="predicted"/>
<dbReference type="SMART" id="SM00564">
    <property type="entry name" value="PQQ"/>
    <property type="match status" value="4"/>
</dbReference>
<dbReference type="EMBL" id="CP030073">
    <property type="protein sequence ID" value="AWW39966.1"/>
    <property type="molecule type" value="Genomic_DNA"/>
</dbReference>
<dbReference type="InterPro" id="IPR011047">
    <property type="entry name" value="Quinoprotein_ADH-like_sf"/>
</dbReference>
<dbReference type="Proteomes" id="UP000249616">
    <property type="component" value="Chromosome"/>
</dbReference>
<dbReference type="InterPro" id="IPR015943">
    <property type="entry name" value="WD40/YVTN_repeat-like_dom_sf"/>
</dbReference>
<dbReference type="PROSITE" id="PS50011">
    <property type="entry name" value="PROTEIN_KINASE_DOM"/>
    <property type="match status" value="1"/>
</dbReference>
<keyword evidence="4 5" id="KW-0067">ATP-binding</keyword>
<feature type="compositionally biased region" description="Basic and acidic residues" evidence="6">
    <location>
        <begin position="342"/>
        <end position="354"/>
    </location>
</feature>
<keyword evidence="9" id="KW-1185">Reference proteome</keyword>
<dbReference type="CDD" id="cd14014">
    <property type="entry name" value="STKc_PknB_like"/>
    <property type="match status" value="1"/>
</dbReference>
<dbReference type="Gene3D" id="3.30.200.20">
    <property type="entry name" value="Phosphorylase Kinase, domain 1"/>
    <property type="match status" value="1"/>
</dbReference>
<dbReference type="PROSITE" id="PS00108">
    <property type="entry name" value="PROTEIN_KINASE_ST"/>
    <property type="match status" value="1"/>
</dbReference>
<dbReference type="AlphaFoldDB" id="A0A2Z4J4X2"/>
<dbReference type="PANTHER" id="PTHR43289:SF34">
    <property type="entry name" value="SERINE_THREONINE-PROTEIN KINASE YBDM-RELATED"/>
    <property type="match status" value="1"/>
</dbReference>
<feature type="region of interest" description="Disordered" evidence="6">
    <location>
        <begin position="286"/>
        <end position="313"/>
    </location>
</feature>
<evidence type="ECO:0000313" key="9">
    <source>
        <dbReference type="Proteomes" id="UP000249616"/>
    </source>
</evidence>
<dbReference type="Pfam" id="PF00069">
    <property type="entry name" value="Pkinase"/>
    <property type="match status" value="1"/>
</dbReference>
<feature type="domain" description="Protein kinase" evidence="7">
    <location>
        <begin position="14"/>
        <end position="268"/>
    </location>
</feature>
<evidence type="ECO:0000256" key="5">
    <source>
        <dbReference type="PROSITE-ProRule" id="PRU10141"/>
    </source>
</evidence>
<dbReference type="SUPFAM" id="SSF50998">
    <property type="entry name" value="Quinoprotein alcohol dehydrogenase-like"/>
    <property type="match status" value="1"/>
</dbReference>
<evidence type="ECO:0000259" key="7">
    <source>
        <dbReference type="PROSITE" id="PS50011"/>
    </source>
</evidence>
<gene>
    <name evidence="8" type="ORF">DN051_27590</name>
</gene>
<sequence>MALHRDDPRSVGGYRLVDRLGSGGMGVVYRGRSRSGREVAVKIVHAQYAEDGVFRARFRQEIDAVRKVSGAFTAPVVDADPEAARPWMATQYVPGPSLADRMRAVGPLKGAELRRLALGLVEALRDIHGVGVVHRDLKPANVLIAEDGPRVIDFGISRAADGQTLTETGHMIGTPPFMSPEQLTDPRSVGPASDVFSLAALLVFALTGRGPFDAESPYLTAYQVINDEPVLDGVGPPPLRSLLLGCLAKEPDARPELDELAQELAAVLPEPGSDDSATVTLRRDAVPTEPAARPPIVPDVVDLPSGDTPPRRPRWPRALLVASCTAGAVALSLTAYLLLGPGDRRDAGGGDTRRSAGSSAAARWQEPPEDWRPWRTTLFEPAPLGAAEPLPRDGSESGDMHVCRPAAGAVYCAGDGVLPVRIDGRTGRTVWRMQPRADARSADSYTPMVLAVRENAVLVRESLYDDRDAGERYRLLALDPATGEELWDRPTTTDPMGYSVSGDLLITSDAGNRTLTARSLATGDDRWTVRLPANHYCGFEPPDDGIHVRCAPAKDGADVRYLAIDPADGTVRGAEVSGSTLLLGALDGRLVFAEWDSTELGSGVEDDRYTGIVLIDPATGARERKKPARDWRGDVSLVDGTLFFATSSGEVTAVSPRTGKALWRTQTTLEHPGGPAVDHRSNTLYLVGASGRVTALDRDRGTPLWESMPRAGSVAGLGGGDAEVHVTGGVLIVATPDGTVFTLDPGSPGRKPVEAG</sequence>
<dbReference type="GO" id="GO:0005524">
    <property type="term" value="F:ATP binding"/>
    <property type="evidence" value="ECO:0007669"/>
    <property type="project" value="UniProtKB-UniRule"/>
</dbReference>
<evidence type="ECO:0000256" key="6">
    <source>
        <dbReference type="SAM" id="MobiDB-lite"/>
    </source>
</evidence>
<reference evidence="8 9" key="1">
    <citation type="journal article" date="2019" name="Int. J. Syst. Evol. Microbiol.">
        <title>Streptomyces cadmiisoli sp. nov., a novel actinomycete isolated from cadmium-contaminated soil.</title>
        <authorList>
            <person name="Li K."/>
            <person name="Tang X."/>
            <person name="Zhao J."/>
            <person name="Guo Y."/>
            <person name="Tang Y."/>
            <person name="Gao J."/>
        </authorList>
    </citation>
    <scope>NUCLEOTIDE SEQUENCE [LARGE SCALE GENOMIC DNA]</scope>
    <source>
        <strain evidence="8 9">ZFG47</strain>
    </source>
</reference>
<dbReference type="InterPro" id="IPR000719">
    <property type="entry name" value="Prot_kinase_dom"/>
</dbReference>
<dbReference type="InterPro" id="IPR017441">
    <property type="entry name" value="Protein_kinase_ATP_BS"/>
</dbReference>
<name>A0A2Z4J4X2_9ACTN</name>
<dbReference type="SUPFAM" id="SSF56112">
    <property type="entry name" value="Protein kinase-like (PK-like)"/>
    <property type="match status" value="1"/>
</dbReference>